<comment type="caution">
    <text evidence="2">The sequence shown here is derived from an EMBL/GenBank/DDBJ whole genome shotgun (WGS) entry which is preliminary data.</text>
</comment>
<sequence>MAGSGAQVAALPEATLWKIRIAAILWALLIIGCLLALPVMFDATAVLVVLAIVLAVLLGAAFAWLYRRFAGPVHGFLHDWLKFALATFCVLCILCAAPIYFMAVKAETDPALLPRAVLTNGEKTVVYQGMMHIGSEPFYKQVVYDAEQALSDGYVLYYEGVQPNPAGDKWFSDNLAGGGDLSANYKMLGETCGLQFQLDYFGMLQKDMKEHPDRHVAADVDTLDMQNEFERLMKTDPTFAAGYAKERAAEAEAGSTEVGAVNVAETLTPDQKKLSGYVCRYMMSNIAKGGSDPRQIEKIILDFRNRKLVERIVSDPHDKIYITYGANHLKGIIPLLQKADPRWTVESVTWIRPLQSPKSYEGEI</sequence>
<keyword evidence="1" id="KW-1133">Transmembrane helix</keyword>
<evidence type="ECO:0000313" key="3">
    <source>
        <dbReference type="Proteomes" id="UP000433652"/>
    </source>
</evidence>
<dbReference type="Proteomes" id="UP000433652">
    <property type="component" value="Unassembled WGS sequence"/>
</dbReference>
<feature type="transmembrane region" description="Helical" evidence="1">
    <location>
        <begin position="47"/>
        <end position="67"/>
    </location>
</feature>
<dbReference type="AlphaFoldDB" id="A0A6I4SUI8"/>
<keyword evidence="1" id="KW-0472">Membrane</keyword>
<keyword evidence="3" id="KW-1185">Reference proteome</keyword>
<reference evidence="2 3" key="1">
    <citation type="submission" date="2019-12" db="EMBL/GenBank/DDBJ databases">
        <title>Genomic-based taxomic classification of the family Erythrobacteraceae.</title>
        <authorList>
            <person name="Xu L."/>
        </authorList>
    </citation>
    <scope>NUCLEOTIDE SEQUENCE [LARGE SCALE GENOMIC DNA]</scope>
    <source>
        <strain evidence="2 3">MCCC 1K01500</strain>
    </source>
</reference>
<organism evidence="2 3">
    <name type="scientific">Croceibacterium salegens</name>
    <dbReference type="NCBI Taxonomy" id="1737568"/>
    <lineage>
        <taxon>Bacteria</taxon>
        <taxon>Pseudomonadati</taxon>
        <taxon>Pseudomonadota</taxon>
        <taxon>Alphaproteobacteria</taxon>
        <taxon>Sphingomonadales</taxon>
        <taxon>Erythrobacteraceae</taxon>
        <taxon>Croceibacterium</taxon>
    </lineage>
</organism>
<gene>
    <name evidence="2" type="ORF">GRI89_06040</name>
</gene>
<keyword evidence="1" id="KW-0812">Transmembrane</keyword>
<evidence type="ECO:0000313" key="2">
    <source>
        <dbReference type="EMBL" id="MXO59099.1"/>
    </source>
</evidence>
<dbReference type="EMBL" id="WTYM01000033">
    <property type="protein sequence ID" value="MXO59099.1"/>
    <property type="molecule type" value="Genomic_DNA"/>
</dbReference>
<protein>
    <recommendedName>
        <fullName evidence="4">TraB family protein</fullName>
    </recommendedName>
</protein>
<feature type="transmembrane region" description="Helical" evidence="1">
    <location>
        <begin position="21"/>
        <end position="41"/>
    </location>
</feature>
<dbReference type="OrthoDB" id="7061937at2"/>
<feature type="transmembrane region" description="Helical" evidence="1">
    <location>
        <begin position="79"/>
        <end position="103"/>
    </location>
</feature>
<accession>A0A6I4SUI8</accession>
<proteinExistence type="predicted"/>
<evidence type="ECO:0000256" key="1">
    <source>
        <dbReference type="SAM" id="Phobius"/>
    </source>
</evidence>
<evidence type="ECO:0008006" key="4">
    <source>
        <dbReference type="Google" id="ProtNLM"/>
    </source>
</evidence>
<dbReference type="RefSeq" id="WP_159793239.1">
    <property type="nucleotide sequence ID" value="NZ_WTYM01000033.1"/>
</dbReference>
<name>A0A6I4SUI8_9SPHN</name>